<comment type="similarity">
    <text evidence="1">Belongs to the HIBADH-related family.</text>
</comment>
<dbReference type="InterPro" id="IPR036291">
    <property type="entry name" value="NAD(P)-bd_dom_sf"/>
</dbReference>
<evidence type="ECO:0000256" key="1">
    <source>
        <dbReference type="ARBA" id="ARBA00009080"/>
    </source>
</evidence>
<comment type="caution">
    <text evidence="7">The sequence shown here is derived from an EMBL/GenBank/DDBJ whole genome shotgun (WGS) entry which is preliminary data.</text>
</comment>
<dbReference type="GO" id="GO:0050661">
    <property type="term" value="F:NADP binding"/>
    <property type="evidence" value="ECO:0007669"/>
    <property type="project" value="InterPro"/>
</dbReference>
<dbReference type="InterPro" id="IPR013328">
    <property type="entry name" value="6PGD_dom2"/>
</dbReference>
<feature type="domain" description="6-phosphogluconate dehydrogenase NADP-binding" evidence="5">
    <location>
        <begin position="10"/>
        <end position="166"/>
    </location>
</feature>
<feature type="active site" evidence="4">
    <location>
        <position position="177"/>
    </location>
</feature>
<reference evidence="7 8" key="1">
    <citation type="submission" date="2019-08" db="EMBL/GenBank/DDBJ databases">
        <title>Genome sequencing of Paenibacillus faecis DSM 23593(T).</title>
        <authorList>
            <person name="Kook J.-K."/>
            <person name="Park S.-N."/>
            <person name="Lim Y.K."/>
        </authorList>
    </citation>
    <scope>NUCLEOTIDE SEQUENCE [LARGE SCALE GENOMIC DNA]</scope>
    <source>
        <strain evidence="7 8">DSM 23593</strain>
    </source>
</reference>
<dbReference type="Pfam" id="PF14833">
    <property type="entry name" value="NAD_binding_11"/>
    <property type="match status" value="1"/>
</dbReference>
<name>A0A5D0CYQ0_9BACL</name>
<keyword evidence="8" id="KW-1185">Reference proteome</keyword>
<dbReference type="InterPro" id="IPR015815">
    <property type="entry name" value="HIBADH-related"/>
</dbReference>
<protein>
    <submittedName>
        <fullName evidence="7">NAD(P)-dependent oxidoreductase</fullName>
    </submittedName>
</protein>
<evidence type="ECO:0000313" key="8">
    <source>
        <dbReference type="Proteomes" id="UP000325218"/>
    </source>
</evidence>
<dbReference type="PANTHER" id="PTHR43060">
    <property type="entry name" value="3-HYDROXYISOBUTYRATE DEHYDROGENASE-LIKE 1, MITOCHONDRIAL-RELATED"/>
    <property type="match status" value="1"/>
</dbReference>
<evidence type="ECO:0000256" key="2">
    <source>
        <dbReference type="ARBA" id="ARBA00023002"/>
    </source>
</evidence>
<dbReference type="PANTHER" id="PTHR43060:SF15">
    <property type="entry name" value="3-HYDROXYISOBUTYRATE DEHYDROGENASE-LIKE 1, MITOCHONDRIAL-RELATED"/>
    <property type="match status" value="1"/>
</dbReference>
<sequence length="294" mass="31066">MTITPESTSVGFIGIGVMGKSMAGHIQNAGYPLHVYTRTAEKAKELVEGGAVWHETPGDLAAACDVVFTMVGYPKDVEDIYLGSNGLVERAKPGAYLIDMTTSSPLLAGRIYEACAARGLHGLDAPVSGGDIGARDAKLSIMVGGDEADFNAVLPLFRLMGTNIVLQGKAGAGQHTKMCNQIAIASGMMGVSESLAYARSAGLDPETVLRSIESGAAGSWSLSNLGPRMIAGNFEPGFYVKHFIKDMGIALESVREMGLDTPGLALAESLYKQLASEGYENKGTQVLFKYYTER</sequence>
<evidence type="ECO:0000259" key="5">
    <source>
        <dbReference type="Pfam" id="PF03446"/>
    </source>
</evidence>
<dbReference type="InterPro" id="IPR029154">
    <property type="entry name" value="HIBADH-like_NADP-bd"/>
</dbReference>
<evidence type="ECO:0000256" key="3">
    <source>
        <dbReference type="ARBA" id="ARBA00023027"/>
    </source>
</evidence>
<dbReference type="Gene3D" id="3.40.50.720">
    <property type="entry name" value="NAD(P)-binding Rossmann-like Domain"/>
    <property type="match status" value="1"/>
</dbReference>
<dbReference type="GO" id="GO:0016491">
    <property type="term" value="F:oxidoreductase activity"/>
    <property type="evidence" value="ECO:0007669"/>
    <property type="project" value="UniProtKB-KW"/>
</dbReference>
<proteinExistence type="inferred from homology"/>
<dbReference type="EMBL" id="VSDO01000001">
    <property type="protein sequence ID" value="TYA15151.1"/>
    <property type="molecule type" value="Genomic_DNA"/>
</dbReference>
<accession>A0A5D0CYQ0</accession>
<feature type="domain" description="3-hydroxyisobutyrate dehydrogenase-like NAD-binding" evidence="6">
    <location>
        <begin position="171"/>
        <end position="290"/>
    </location>
</feature>
<keyword evidence="3" id="KW-0520">NAD</keyword>
<organism evidence="7 8">
    <name type="scientific">Paenibacillus faecis</name>
    <dbReference type="NCBI Taxonomy" id="862114"/>
    <lineage>
        <taxon>Bacteria</taxon>
        <taxon>Bacillati</taxon>
        <taxon>Bacillota</taxon>
        <taxon>Bacilli</taxon>
        <taxon>Bacillales</taxon>
        <taxon>Paenibacillaceae</taxon>
        <taxon>Paenibacillus</taxon>
    </lineage>
</organism>
<gene>
    <name evidence="7" type="ORF">FRY98_05725</name>
</gene>
<dbReference type="SUPFAM" id="SSF51735">
    <property type="entry name" value="NAD(P)-binding Rossmann-fold domains"/>
    <property type="match status" value="1"/>
</dbReference>
<dbReference type="Proteomes" id="UP000325218">
    <property type="component" value="Unassembled WGS sequence"/>
</dbReference>
<dbReference type="RefSeq" id="WP_148450742.1">
    <property type="nucleotide sequence ID" value="NZ_VSDO01000001.1"/>
</dbReference>
<evidence type="ECO:0000259" key="6">
    <source>
        <dbReference type="Pfam" id="PF14833"/>
    </source>
</evidence>
<dbReference type="GO" id="GO:0051287">
    <property type="term" value="F:NAD binding"/>
    <property type="evidence" value="ECO:0007669"/>
    <property type="project" value="InterPro"/>
</dbReference>
<dbReference type="SUPFAM" id="SSF48179">
    <property type="entry name" value="6-phosphogluconate dehydrogenase C-terminal domain-like"/>
    <property type="match status" value="1"/>
</dbReference>
<dbReference type="Pfam" id="PF03446">
    <property type="entry name" value="NAD_binding_2"/>
    <property type="match status" value="1"/>
</dbReference>
<evidence type="ECO:0000256" key="4">
    <source>
        <dbReference type="PIRSR" id="PIRSR000103-1"/>
    </source>
</evidence>
<dbReference type="Gene3D" id="1.10.1040.10">
    <property type="entry name" value="N-(1-d-carboxylethyl)-l-norvaline Dehydrogenase, domain 2"/>
    <property type="match status" value="1"/>
</dbReference>
<dbReference type="PIRSF" id="PIRSF000103">
    <property type="entry name" value="HIBADH"/>
    <property type="match status" value="1"/>
</dbReference>
<dbReference type="InterPro" id="IPR006115">
    <property type="entry name" value="6PGDH_NADP-bd"/>
</dbReference>
<dbReference type="OrthoDB" id="9786703at2"/>
<dbReference type="InterPro" id="IPR008927">
    <property type="entry name" value="6-PGluconate_DH-like_C_sf"/>
</dbReference>
<keyword evidence="2" id="KW-0560">Oxidoreductase</keyword>
<evidence type="ECO:0000313" key="7">
    <source>
        <dbReference type="EMBL" id="TYA15151.1"/>
    </source>
</evidence>
<dbReference type="AlphaFoldDB" id="A0A5D0CYQ0"/>